<organism evidence="3 4">
    <name type="scientific">Naganishia liquefaciens</name>
    <dbReference type="NCBI Taxonomy" id="104408"/>
    <lineage>
        <taxon>Eukaryota</taxon>
        <taxon>Fungi</taxon>
        <taxon>Dikarya</taxon>
        <taxon>Basidiomycota</taxon>
        <taxon>Agaricomycotina</taxon>
        <taxon>Tremellomycetes</taxon>
        <taxon>Filobasidiales</taxon>
        <taxon>Filobasidiaceae</taxon>
        <taxon>Naganishia</taxon>
    </lineage>
</organism>
<dbReference type="SUPFAM" id="SSF89895">
    <property type="entry name" value="FYSH domain"/>
    <property type="match status" value="1"/>
</dbReference>
<proteinExistence type="predicted"/>
<accession>A0A8H3TY41</accession>
<evidence type="ECO:0000313" key="4">
    <source>
        <dbReference type="Proteomes" id="UP000620104"/>
    </source>
</evidence>
<dbReference type="Pfam" id="PF01172">
    <property type="entry name" value="SBDS_N"/>
    <property type="match status" value="1"/>
</dbReference>
<evidence type="ECO:0000256" key="1">
    <source>
        <dbReference type="SAM" id="MobiDB-lite"/>
    </source>
</evidence>
<evidence type="ECO:0000313" key="3">
    <source>
        <dbReference type="EMBL" id="GHJ89249.1"/>
    </source>
</evidence>
<gene>
    <name evidence="3" type="ORF">NliqN6_5651</name>
</gene>
<feature type="region of interest" description="Disordered" evidence="1">
    <location>
        <begin position="59"/>
        <end position="78"/>
    </location>
</feature>
<dbReference type="OrthoDB" id="2567806at2759"/>
<feature type="domain" description="Ribosome maturation protein SDO1/SBDS N-terminal" evidence="2">
    <location>
        <begin position="19"/>
        <end position="95"/>
    </location>
</feature>
<feature type="region of interest" description="Disordered" evidence="1">
    <location>
        <begin position="89"/>
        <end position="113"/>
    </location>
</feature>
<reference evidence="3" key="1">
    <citation type="submission" date="2020-07" db="EMBL/GenBank/DDBJ databases">
        <title>Draft Genome Sequence of a Deep-Sea Yeast, Naganishia (Cryptococcus) liquefaciens strain N6.</title>
        <authorList>
            <person name="Han Y.W."/>
            <person name="Kajitani R."/>
            <person name="Morimoto H."/>
            <person name="Parhat M."/>
            <person name="Tsubouchi H."/>
            <person name="Bakenova O."/>
            <person name="Ogata M."/>
            <person name="Argunhan B."/>
            <person name="Aoki R."/>
            <person name="Kajiwara S."/>
            <person name="Itoh T."/>
            <person name="Iwasaki H."/>
        </authorList>
    </citation>
    <scope>NUCLEOTIDE SEQUENCE</scope>
    <source>
        <strain evidence="3">N6</strain>
    </source>
</reference>
<evidence type="ECO:0000259" key="2">
    <source>
        <dbReference type="Pfam" id="PF01172"/>
    </source>
</evidence>
<dbReference type="InterPro" id="IPR036786">
    <property type="entry name" value="Ribosome_mat_SBDS_N_sf"/>
</dbReference>
<protein>
    <recommendedName>
        <fullName evidence="2">Ribosome maturation protein SDO1/SBDS N-terminal domain-containing protein</fullName>
    </recommendedName>
</protein>
<dbReference type="InterPro" id="IPR019783">
    <property type="entry name" value="SDO1/SBDS_N"/>
</dbReference>
<sequence length="161" mass="17414">MTKEISVVVFKPFNKAHTQHTKEYMVVVDPTEYNKWKAGDKTIPLVQVVDGMLLFASDTGSQGQWRTPSAGEVASDFDDFNADGSVKEGVYDATKKPEDEALEDDAPKGRKAKKVATETAIQIVLERGKYQLTKAIGTGGYDMQPSKGSGVSTGHIGTSGR</sequence>
<feature type="region of interest" description="Disordered" evidence="1">
    <location>
        <begin position="138"/>
        <end position="161"/>
    </location>
</feature>
<feature type="compositionally biased region" description="Polar residues" evidence="1">
    <location>
        <begin position="146"/>
        <end position="161"/>
    </location>
</feature>
<comment type="caution">
    <text evidence="3">The sequence shown here is derived from an EMBL/GenBank/DDBJ whole genome shotgun (WGS) entry which is preliminary data.</text>
</comment>
<dbReference type="Gene3D" id="3.30.1250.10">
    <property type="entry name" value="Ribosome maturation protein SBDS, N-terminal domain"/>
    <property type="match status" value="1"/>
</dbReference>
<name>A0A8H3TY41_9TREE</name>
<feature type="compositionally biased region" description="Basic and acidic residues" evidence="1">
    <location>
        <begin position="89"/>
        <end position="99"/>
    </location>
</feature>
<dbReference type="AlphaFoldDB" id="A0A8H3TY41"/>
<dbReference type="Proteomes" id="UP000620104">
    <property type="component" value="Unassembled WGS sequence"/>
</dbReference>
<dbReference type="EMBL" id="BLZA01000040">
    <property type="protein sequence ID" value="GHJ89249.1"/>
    <property type="molecule type" value="Genomic_DNA"/>
</dbReference>
<keyword evidence="4" id="KW-1185">Reference proteome</keyword>